<feature type="compositionally biased region" description="Polar residues" evidence="1">
    <location>
        <begin position="594"/>
        <end position="611"/>
    </location>
</feature>
<feature type="compositionally biased region" description="Polar residues" evidence="1">
    <location>
        <begin position="714"/>
        <end position="744"/>
    </location>
</feature>
<accession>A0A9P5AWV2</accession>
<feature type="compositionally biased region" description="Polar residues" evidence="1">
    <location>
        <begin position="401"/>
        <end position="417"/>
    </location>
</feature>
<feature type="compositionally biased region" description="Polar residues" evidence="1">
    <location>
        <begin position="681"/>
        <end position="695"/>
    </location>
</feature>
<feature type="compositionally biased region" description="Basic and acidic residues" evidence="1">
    <location>
        <begin position="639"/>
        <end position="660"/>
    </location>
</feature>
<gene>
    <name evidence="3" type="ORF">FAGAP_13222</name>
</gene>
<sequence length="808" mass="89201">MPSRDRQNKRRRDEKYVVPERPSPEDVIYLLWESSKQTSCVIAEILKERLSQLESDVNRFGLPHQEMVDNFDHFRHQLASIQQESMGSEFEPGQNSVFKGTLRSCIGDLSTQMSGVTDRMGNVEDNLVKLEARLFGQFDDNINPEAGYVMVKIHNELDFLQKLKNHTYIELTRMVQSQCGLWAKVDTVKLQQARSKGKFHFMIISFSDWDTGEHIRQNHENLADLFELEHGCSTLPLTYHLHIVDLAIHQKMGYDYDMKRFVEEQLPDDNVRAKIAYQRLILQTEHLGTARRLAIHGVKVFDHNYQAKCCKPNHFANDCNATKPCCGLCAEPHESFTCNLQRDFKCCNCGGAHKAWDPCCTDKLSRAEHQKSLFYRNKVPHWALNLESANSFKPAEKGNGKTKTSTQGSPSVPSSQESAKKPVGRPKKHSEPDPAGQSRITSFMERRDDQNEEPEPDAMELTTPPDDLEMNGIEVPSSQPDTVTINQSSNNIRPNSSNDDDFDLTGLFSEEMSTTGGDEEPEQSRPGSRLSESSSTPSLNDRSTTDADGNKKQSKKDKKGKNGRNKSGRDTGKGKENATTDPKASTQRQKKDSTTPSSSQVSPNAGVTSPTGKGKAAAVEKGQDRARSFSGDLPRGQSRNKDAGGKRDNSNSDGSRDRGRSSTRSINRASSRRTNADSDSDSNNGHAKSGGSQRATNDKTRKPQQTETPRHGNGTKSTPKAKASTRTASVDNASFSAVRTSSASRAPVGTPSKASVTTARTSSAQPPDKKAGHARSGSSREKGGPSPRRQGNKKRKFSQGSPKGKGSN</sequence>
<dbReference type="EMBL" id="LUFC02001709">
    <property type="protein sequence ID" value="KAF4473340.1"/>
    <property type="molecule type" value="Genomic_DNA"/>
</dbReference>
<feature type="compositionally biased region" description="Basic residues" evidence="1">
    <location>
        <begin position="552"/>
        <end position="566"/>
    </location>
</feature>
<feature type="compositionally biased region" description="Polar residues" evidence="1">
    <location>
        <begin position="752"/>
        <end position="765"/>
    </location>
</feature>
<dbReference type="PROSITE" id="PS00652">
    <property type="entry name" value="TNFR_NGFR_1"/>
    <property type="match status" value="1"/>
</dbReference>
<dbReference type="OrthoDB" id="5105723at2759"/>
<feature type="compositionally biased region" description="Low complexity" evidence="1">
    <location>
        <begin position="524"/>
        <end position="539"/>
    </location>
</feature>
<evidence type="ECO:0000313" key="3">
    <source>
        <dbReference type="EMBL" id="KAF4473340.1"/>
    </source>
</evidence>
<feature type="compositionally biased region" description="Basic and acidic residues" evidence="1">
    <location>
        <begin position="567"/>
        <end position="578"/>
    </location>
</feature>
<comment type="caution">
    <text evidence="3">The sequence shown here is derived from an EMBL/GenBank/DDBJ whole genome shotgun (WGS) entry which is preliminary data.</text>
</comment>
<proteinExistence type="predicted"/>
<reference evidence="3" key="1">
    <citation type="submission" date="2020-01" db="EMBL/GenBank/DDBJ databases">
        <title>Identification and distribution of gene clusters putatively required for synthesis of sphingolipid metabolism inhibitors in phylogenetically diverse species of the filamentous fungus Fusarium.</title>
        <authorList>
            <person name="Kim H.-S."/>
            <person name="Busman M."/>
            <person name="Brown D.W."/>
            <person name="Divon H."/>
            <person name="Uhlig S."/>
            <person name="Proctor R.H."/>
        </authorList>
    </citation>
    <scope>NUCLEOTIDE SEQUENCE</scope>
    <source>
        <strain evidence="3">NRRL 31653</strain>
    </source>
</reference>
<evidence type="ECO:0000256" key="1">
    <source>
        <dbReference type="SAM" id="MobiDB-lite"/>
    </source>
</evidence>
<feature type="compositionally biased region" description="Polar residues" evidence="1">
    <location>
        <begin position="798"/>
        <end position="808"/>
    </location>
</feature>
<feature type="compositionally biased region" description="Polar residues" evidence="1">
    <location>
        <begin position="476"/>
        <end position="497"/>
    </location>
</feature>
<feature type="domain" description="TNFR-Cys" evidence="2">
    <location>
        <begin position="309"/>
        <end position="346"/>
    </location>
</feature>
<evidence type="ECO:0000259" key="2">
    <source>
        <dbReference type="PROSITE" id="PS00652"/>
    </source>
</evidence>
<evidence type="ECO:0000313" key="4">
    <source>
        <dbReference type="Proteomes" id="UP000737391"/>
    </source>
</evidence>
<organism evidence="3 4">
    <name type="scientific">Fusarium agapanthi</name>
    <dbReference type="NCBI Taxonomy" id="1803897"/>
    <lineage>
        <taxon>Eukaryota</taxon>
        <taxon>Fungi</taxon>
        <taxon>Dikarya</taxon>
        <taxon>Ascomycota</taxon>
        <taxon>Pezizomycotina</taxon>
        <taxon>Sordariomycetes</taxon>
        <taxon>Hypocreomycetidae</taxon>
        <taxon>Hypocreales</taxon>
        <taxon>Nectriaceae</taxon>
        <taxon>Fusarium</taxon>
        <taxon>Fusarium fujikuroi species complex</taxon>
    </lineage>
</organism>
<name>A0A9P5AWV2_9HYPO</name>
<feature type="region of interest" description="Disordered" evidence="1">
    <location>
        <begin position="390"/>
        <end position="808"/>
    </location>
</feature>
<keyword evidence="4" id="KW-1185">Reference proteome</keyword>
<protein>
    <recommendedName>
        <fullName evidence="2">TNFR-Cys domain-containing protein</fullName>
    </recommendedName>
</protein>
<dbReference type="AlphaFoldDB" id="A0A9P5AWV2"/>
<dbReference type="Proteomes" id="UP000737391">
    <property type="component" value="Unassembled WGS sequence"/>
</dbReference>
<dbReference type="InterPro" id="IPR001368">
    <property type="entry name" value="TNFR/NGFR_Cys_rich_reg"/>
</dbReference>